<keyword evidence="5" id="KW-1185">Reference proteome</keyword>
<dbReference type="CDD" id="cd03448">
    <property type="entry name" value="HDE_HSD"/>
    <property type="match status" value="1"/>
</dbReference>
<dbReference type="AlphaFoldDB" id="R0EJT8"/>
<dbReference type="Gene3D" id="3.10.129.10">
    <property type="entry name" value="Hotdog Thioesterase"/>
    <property type="match status" value="1"/>
</dbReference>
<evidence type="ECO:0000313" key="5">
    <source>
        <dbReference type="Proteomes" id="UP000013063"/>
    </source>
</evidence>
<dbReference type="STRING" id="1292034.OR37_02001"/>
<proteinExistence type="predicted"/>
<dbReference type="Pfam" id="PF01575">
    <property type="entry name" value="MaoC_dehydratas"/>
    <property type="match status" value="1"/>
</dbReference>
<reference evidence="4 5" key="1">
    <citation type="journal article" date="2013" name="Genome Announc.">
        <title>Draft Genome Sequence for Caulobacter sp. Strain OR37, a Bacterium Tolerant to Heavy Metals.</title>
        <authorList>
            <person name="Utturkar S.M."/>
            <person name="Bollmann A."/>
            <person name="Brzoska R.M."/>
            <person name="Klingeman D.M."/>
            <person name="Epstein S.E."/>
            <person name="Palumbo A.V."/>
            <person name="Brown S.D."/>
        </authorList>
    </citation>
    <scope>NUCLEOTIDE SEQUENCE [LARGE SCALE GENOMIC DNA]</scope>
    <source>
        <strain evidence="4 5">OR37</strain>
    </source>
</reference>
<organism evidence="4 5">
    <name type="scientific">Caulobacter vibrioides OR37</name>
    <dbReference type="NCBI Taxonomy" id="1292034"/>
    <lineage>
        <taxon>Bacteria</taxon>
        <taxon>Pseudomonadati</taxon>
        <taxon>Pseudomonadota</taxon>
        <taxon>Alphaproteobacteria</taxon>
        <taxon>Caulobacterales</taxon>
        <taxon>Caulobacteraceae</taxon>
        <taxon>Caulobacter</taxon>
    </lineage>
</organism>
<dbReference type="OrthoDB" id="5522043at2"/>
<feature type="domain" description="MaoC-like" evidence="2">
    <location>
        <begin position="159"/>
        <end position="274"/>
    </location>
</feature>
<dbReference type="Pfam" id="PF22622">
    <property type="entry name" value="MFE-2_hydrat-2_N"/>
    <property type="match status" value="1"/>
</dbReference>
<dbReference type="PATRIC" id="fig|1292034.3.peg.1988"/>
<sequence>MPVNAEAVLNWRFDPVVEHYGAPRAILYALGVGAGAEESDLPLVYERGLKALPTMAVVLAGERMWMNDPRAGITFAQVLHGEQRLEIHRPLPAEATVVGQASVDGLFDKGAKGAVLLLKRELRDQADGALLATVRSSAFLRADGGFGGSSEGQPAPHPTPDREPDLSLTFKTRDDQALIYRLSGDFNPLHADPVMAAAAGFPRPILHGLCSYGVAGRMIVKALCDGDPDRLARLDVRFSTPVFPGETLVTDIWREEPGRAAFRVRVAEREVVAISNGRADFRPAAS</sequence>
<feature type="region of interest" description="Disordered" evidence="1">
    <location>
        <begin position="145"/>
        <end position="167"/>
    </location>
</feature>
<dbReference type="GO" id="GO:0004300">
    <property type="term" value="F:enoyl-CoA hydratase activity"/>
    <property type="evidence" value="ECO:0007669"/>
    <property type="project" value="TreeGrafter"/>
</dbReference>
<dbReference type="InterPro" id="IPR054357">
    <property type="entry name" value="MFE-2_N"/>
</dbReference>
<dbReference type="InterPro" id="IPR002539">
    <property type="entry name" value="MaoC-like_dom"/>
</dbReference>
<comment type="caution">
    <text evidence="4">The sequence shown here is derived from an EMBL/GenBank/DDBJ whole genome shotgun (WGS) entry which is preliminary data.</text>
</comment>
<dbReference type="RefSeq" id="WP_004618836.1">
    <property type="nucleotide sequence ID" value="NZ_APMP01000009.1"/>
</dbReference>
<evidence type="ECO:0000259" key="3">
    <source>
        <dbReference type="Pfam" id="PF22622"/>
    </source>
</evidence>
<dbReference type="GO" id="GO:0006635">
    <property type="term" value="P:fatty acid beta-oxidation"/>
    <property type="evidence" value="ECO:0007669"/>
    <property type="project" value="TreeGrafter"/>
</dbReference>
<dbReference type="EMBL" id="APMP01000009">
    <property type="protein sequence ID" value="ENZ82189.1"/>
    <property type="molecule type" value="Genomic_DNA"/>
</dbReference>
<dbReference type="GO" id="GO:0044594">
    <property type="term" value="F:17-beta-hydroxysteroid dehydrogenase (NAD+) activity"/>
    <property type="evidence" value="ECO:0007669"/>
    <property type="project" value="TreeGrafter"/>
</dbReference>
<dbReference type="PANTHER" id="PTHR13078">
    <property type="entry name" value="PEROXISOMAL MULTIFUNCTIONAL ENZYME TYPE 2-RELATED"/>
    <property type="match status" value="1"/>
</dbReference>
<evidence type="ECO:0000256" key="1">
    <source>
        <dbReference type="SAM" id="MobiDB-lite"/>
    </source>
</evidence>
<dbReference type="eggNOG" id="COG2030">
    <property type="taxonomic scope" value="Bacteria"/>
</dbReference>
<evidence type="ECO:0000313" key="4">
    <source>
        <dbReference type="EMBL" id="ENZ82189.1"/>
    </source>
</evidence>
<feature type="domain" description="Peroxisomal multifunctional enzyme type 2-like N-terminal" evidence="3">
    <location>
        <begin position="20"/>
        <end position="141"/>
    </location>
</feature>
<evidence type="ECO:0000259" key="2">
    <source>
        <dbReference type="Pfam" id="PF01575"/>
    </source>
</evidence>
<dbReference type="Proteomes" id="UP000013063">
    <property type="component" value="Unassembled WGS sequence"/>
</dbReference>
<accession>R0EJT8</accession>
<name>R0EJT8_CAUVI</name>
<dbReference type="InterPro" id="IPR029069">
    <property type="entry name" value="HotDog_dom_sf"/>
</dbReference>
<protein>
    <submittedName>
        <fullName evidence="4">Acyl dehydratase</fullName>
    </submittedName>
</protein>
<dbReference type="PANTHER" id="PTHR13078:SF56">
    <property type="entry name" value="PEROXISOMAL MULTIFUNCTIONAL ENZYME TYPE 2"/>
    <property type="match status" value="1"/>
</dbReference>
<dbReference type="SUPFAM" id="SSF54637">
    <property type="entry name" value="Thioesterase/thiol ester dehydrase-isomerase"/>
    <property type="match status" value="2"/>
</dbReference>
<gene>
    <name evidence="4" type="ORF">OR37_02001</name>
</gene>
<dbReference type="GO" id="GO:0003857">
    <property type="term" value="F:(3S)-3-hydroxyacyl-CoA dehydrogenase (NAD+) activity"/>
    <property type="evidence" value="ECO:0007669"/>
    <property type="project" value="TreeGrafter"/>
</dbReference>